<keyword evidence="4" id="KW-1185">Reference proteome</keyword>
<dbReference type="OrthoDB" id="1325080at2"/>
<name>A0A1P9X2B7_9BACT</name>
<organism evidence="3 4">
    <name type="scientific">Spirosoma montaniterrae</name>
    <dbReference type="NCBI Taxonomy" id="1178516"/>
    <lineage>
        <taxon>Bacteria</taxon>
        <taxon>Pseudomonadati</taxon>
        <taxon>Bacteroidota</taxon>
        <taxon>Cytophagia</taxon>
        <taxon>Cytophagales</taxon>
        <taxon>Cytophagaceae</taxon>
        <taxon>Spirosoma</taxon>
    </lineage>
</organism>
<evidence type="ECO:0000313" key="4">
    <source>
        <dbReference type="Proteomes" id="UP000187941"/>
    </source>
</evidence>
<dbReference type="STRING" id="1178516.AWR27_21980"/>
<dbReference type="EMBL" id="CP014263">
    <property type="protein sequence ID" value="AQG81735.1"/>
    <property type="molecule type" value="Genomic_DNA"/>
</dbReference>
<dbReference type="Gene3D" id="2.40.50.100">
    <property type="match status" value="1"/>
</dbReference>
<dbReference type="GO" id="GO:1990281">
    <property type="term" value="C:efflux pump complex"/>
    <property type="evidence" value="ECO:0007669"/>
    <property type="project" value="TreeGrafter"/>
</dbReference>
<accession>A0A1P9X2B7</accession>
<protein>
    <submittedName>
        <fullName evidence="3">Uncharacterized protein</fullName>
    </submittedName>
</protein>
<feature type="chain" id="PRO_5012501495" evidence="2">
    <location>
        <begin position="25"/>
        <end position="315"/>
    </location>
</feature>
<dbReference type="RefSeq" id="WP_077133216.1">
    <property type="nucleotide sequence ID" value="NZ_CP014263.1"/>
</dbReference>
<dbReference type="AlphaFoldDB" id="A0A1P9X2B7"/>
<dbReference type="PANTHER" id="PTHR30469:SF15">
    <property type="entry name" value="HLYD FAMILY OF SECRETION PROTEINS"/>
    <property type="match status" value="1"/>
</dbReference>
<dbReference type="KEGG" id="smon:AWR27_21980"/>
<dbReference type="SUPFAM" id="SSF111369">
    <property type="entry name" value="HlyD-like secretion proteins"/>
    <property type="match status" value="1"/>
</dbReference>
<dbReference type="PROSITE" id="PS51257">
    <property type="entry name" value="PROKAR_LIPOPROTEIN"/>
    <property type="match status" value="1"/>
</dbReference>
<evidence type="ECO:0000313" key="3">
    <source>
        <dbReference type="EMBL" id="AQG81735.1"/>
    </source>
</evidence>
<proteinExistence type="predicted"/>
<evidence type="ECO:0000256" key="2">
    <source>
        <dbReference type="SAM" id="SignalP"/>
    </source>
</evidence>
<dbReference type="Gene3D" id="1.10.287.470">
    <property type="entry name" value="Helix hairpin bin"/>
    <property type="match status" value="1"/>
</dbReference>
<reference evidence="3 4" key="1">
    <citation type="submission" date="2016-01" db="EMBL/GenBank/DDBJ databases">
        <authorList>
            <person name="Oliw E.H."/>
        </authorList>
    </citation>
    <scope>NUCLEOTIDE SEQUENCE [LARGE SCALE GENOMIC DNA]</scope>
    <source>
        <strain evidence="3 4">DY10</strain>
    </source>
</reference>
<evidence type="ECO:0000256" key="1">
    <source>
        <dbReference type="SAM" id="Coils"/>
    </source>
</evidence>
<feature type="coiled-coil region" evidence="1">
    <location>
        <begin position="162"/>
        <end position="189"/>
    </location>
</feature>
<gene>
    <name evidence="3" type="ORF">AWR27_21980</name>
</gene>
<dbReference type="PANTHER" id="PTHR30469">
    <property type="entry name" value="MULTIDRUG RESISTANCE PROTEIN MDTA"/>
    <property type="match status" value="1"/>
</dbReference>
<dbReference type="GO" id="GO:0015562">
    <property type="term" value="F:efflux transmembrane transporter activity"/>
    <property type="evidence" value="ECO:0007669"/>
    <property type="project" value="TreeGrafter"/>
</dbReference>
<feature type="signal peptide" evidence="2">
    <location>
        <begin position="1"/>
        <end position="24"/>
    </location>
</feature>
<sequence length="315" mass="34283">MKRITLYSYALLLATGLLSSSCQSTDSAASSGAAPAKPKPITQVVGVARIEPEAGLIDVYAGTNGTIANRPVAESQLVAKGQVLLSLDQTTDNAQISQFRAKLGTQQATIAAQQANVETLRLTADKAQADYELNQQLYVSKGITGQTLRDSEANAAQRRQEYRKGQADLKQAQAKLREMSEDVRYYRVQAGQKTVRSPYAGKLLAWEVKLGDYVTAQTKIAQMAPAGPLVAVTEVDELFAERVQSGQRADIRSQATGRVIATGEVVFAADYLKKKSLFADETSQEDRRVREVKVRLLPNANVLINSRVDCLIHLN</sequence>
<keyword evidence="1" id="KW-0175">Coiled coil</keyword>
<dbReference type="Proteomes" id="UP000187941">
    <property type="component" value="Chromosome"/>
</dbReference>
<keyword evidence="2" id="KW-0732">Signal</keyword>
<dbReference type="Gene3D" id="2.40.30.170">
    <property type="match status" value="1"/>
</dbReference>